<accession>A0ABR2H8N8</accession>
<dbReference type="Proteomes" id="UP001470230">
    <property type="component" value="Unassembled WGS sequence"/>
</dbReference>
<protein>
    <submittedName>
        <fullName evidence="1">Uncharacterized protein</fullName>
    </submittedName>
</protein>
<sequence length="226" mass="26134">MISIKIHTFKNIPASLEFNEKVLQIQAFLSNSNEKNSFTQTLTGFLSIIHCISTNIHMNMIAYPLLRPAGIILFNDRIVINPFLFALFIDWDEEVLEKIISAPEFHSTFLKRDQFVSLLRKNYITGSIFDWKLLTYPPNLISEQIIQNIYPNGGESFYIVADQPPALIDEQNPKMCLMSAKVIDDPPSRSIWITYKNLPCEEIFLKFADEKPSSKKCWLLYKDCCE</sequence>
<organism evidence="1 2">
    <name type="scientific">Tritrichomonas musculus</name>
    <dbReference type="NCBI Taxonomy" id="1915356"/>
    <lineage>
        <taxon>Eukaryota</taxon>
        <taxon>Metamonada</taxon>
        <taxon>Parabasalia</taxon>
        <taxon>Tritrichomonadida</taxon>
        <taxon>Tritrichomonadidae</taxon>
        <taxon>Tritrichomonas</taxon>
    </lineage>
</organism>
<evidence type="ECO:0000313" key="1">
    <source>
        <dbReference type="EMBL" id="KAK8842590.1"/>
    </source>
</evidence>
<name>A0ABR2H8N8_9EUKA</name>
<gene>
    <name evidence="1" type="ORF">M9Y10_025448</name>
</gene>
<keyword evidence="2" id="KW-1185">Reference proteome</keyword>
<reference evidence="1 2" key="1">
    <citation type="submission" date="2024-04" db="EMBL/GenBank/DDBJ databases">
        <title>Tritrichomonas musculus Genome.</title>
        <authorList>
            <person name="Alves-Ferreira E."/>
            <person name="Grigg M."/>
            <person name="Lorenzi H."/>
            <person name="Galac M."/>
        </authorList>
    </citation>
    <scope>NUCLEOTIDE SEQUENCE [LARGE SCALE GENOMIC DNA]</scope>
    <source>
        <strain evidence="1 2">EAF2021</strain>
    </source>
</reference>
<proteinExistence type="predicted"/>
<evidence type="ECO:0000313" key="2">
    <source>
        <dbReference type="Proteomes" id="UP001470230"/>
    </source>
</evidence>
<dbReference type="EMBL" id="JAPFFF010000037">
    <property type="protein sequence ID" value="KAK8842590.1"/>
    <property type="molecule type" value="Genomic_DNA"/>
</dbReference>
<comment type="caution">
    <text evidence="1">The sequence shown here is derived from an EMBL/GenBank/DDBJ whole genome shotgun (WGS) entry which is preliminary data.</text>
</comment>